<dbReference type="InterPro" id="IPR036188">
    <property type="entry name" value="FAD/NAD-bd_sf"/>
</dbReference>
<evidence type="ECO:0000313" key="3">
    <source>
        <dbReference type="EMBL" id="KAF1935582.1"/>
    </source>
</evidence>
<dbReference type="Pfam" id="PF05199">
    <property type="entry name" value="GMC_oxred_C"/>
    <property type="match status" value="1"/>
</dbReference>
<dbReference type="PANTHER" id="PTHR11552">
    <property type="entry name" value="GLUCOSE-METHANOL-CHOLINE GMC OXIDOREDUCTASE"/>
    <property type="match status" value="1"/>
</dbReference>
<feature type="domain" description="Glucose-methanol-choline oxidoreductase C-terminal" evidence="2">
    <location>
        <begin position="6"/>
        <end position="68"/>
    </location>
</feature>
<dbReference type="OrthoDB" id="269227at2759"/>
<keyword evidence="4" id="KW-1185">Reference proteome</keyword>
<protein>
    <recommendedName>
        <fullName evidence="2">Glucose-methanol-choline oxidoreductase C-terminal domain-containing protein</fullName>
    </recommendedName>
</protein>
<evidence type="ECO:0000256" key="1">
    <source>
        <dbReference type="ARBA" id="ARBA00010790"/>
    </source>
</evidence>
<dbReference type="Gene3D" id="3.50.50.60">
    <property type="entry name" value="FAD/NAD(P)-binding domain"/>
    <property type="match status" value="1"/>
</dbReference>
<dbReference type="AlphaFoldDB" id="A0A6A5S672"/>
<dbReference type="Gene3D" id="3.30.560.10">
    <property type="entry name" value="Glucose Oxidase, domain 3"/>
    <property type="match status" value="1"/>
</dbReference>
<evidence type="ECO:0000259" key="2">
    <source>
        <dbReference type="Pfam" id="PF05199"/>
    </source>
</evidence>
<dbReference type="GO" id="GO:0016614">
    <property type="term" value="F:oxidoreductase activity, acting on CH-OH group of donors"/>
    <property type="evidence" value="ECO:0007669"/>
    <property type="project" value="InterPro"/>
</dbReference>
<name>A0A6A5S672_9PLEO</name>
<accession>A0A6A5S672</accession>
<evidence type="ECO:0000313" key="4">
    <source>
        <dbReference type="Proteomes" id="UP000800038"/>
    </source>
</evidence>
<dbReference type="GO" id="GO:0050660">
    <property type="term" value="F:flavin adenine dinucleotide binding"/>
    <property type="evidence" value="ECO:0007669"/>
    <property type="project" value="InterPro"/>
</dbReference>
<dbReference type="PANTHER" id="PTHR11552:SF80">
    <property type="entry name" value="GMC OXIDOREDUCTASE"/>
    <property type="match status" value="1"/>
</dbReference>
<sequence>MSDNMDQALEDQIFSHHAQSSCSIGLNGTNSCVDSSFRVHGVESLRVVDASVFPIAMGGFPILPTFMISEETDVILGGLSNA</sequence>
<dbReference type="SUPFAM" id="SSF51905">
    <property type="entry name" value="FAD/NAD(P)-binding domain"/>
    <property type="match status" value="1"/>
</dbReference>
<organism evidence="3 4">
    <name type="scientific">Clathrospora elynae</name>
    <dbReference type="NCBI Taxonomy" id="706981"/>
    <lineage>
        <taxon>Eukaryota</taxon>
        <taxon>Fungi</taxon>
        <taxon>Dikarya</taxon>
        <taxon>Ascomycota</taxon>
        <taxon>Pezizomycotina</taxon>
        <taxon>Dothideomycetes</taxon>
        <taxon>Pleosporomycetidae</taxon>
        <taxon>Pleosporales</taxon>
        <taxon>Diademaceae</taxon>
        <taxon>Clathrospora</taxon>
    </lineage>
</organism>
<reference evidence="3" key="1">
    <citation type="journal article" date="2020" name="Stud. Mycol.">
        <title>101 Dothideomycetes genomes: a test case for predicting lifestyles and emergence of pathogens.</title>
        <authorList>
            <person name="Haridas S."/>
            <person name="Albert R."/>
            <person name="Binder M."/>
            <person name="Bloem J."/>
            <person name="Labutti K."/>
            <person name="Salamov A."/>
            <person name="Andreopoulos B."/>
            <person name="Baker S."/>
            <person name="Barry K."/>
            <person name="Bills G."/>
            <person name="Bluhm B."/>
            <person name="Cannon C."/>
            <person name="Castanera R."/>
            <person name="Culley D."/>
            <person name="Daum C."/>
            <person name="Ezra D."/>
            <person name="Gonzalez J."/>
            <person name="Henrissat B."/>
            <person name="Kuo A."/>
            <person name="Liang C."/>
            <person name="Lipzen A."/>
            <person name="Lutzoni F."/>
            <person name="Magnuson J."/>
            <person name="Mondo S."/>
            <person name="Nolan M."/>
            <person name="Ohm R."/>
            <person name="Pangilinan J."/>
            <person name="Park H.-J."/>
            <person name="Ramirez L."/>
            <person name="Alfaro M."/>
            <person name="Sun H."/>
            <person name="Tritt A."/>
            <person name="Yoshinaga Y."/>
            <person name="Zwiers L.-H."/>
            <person name="Turgeon B."/>
            <person name="Goodwin S."/>
            <person name="Spatafora J."/>
            <person name="Crous P."/>
            <person name="Grigoriev I."/>
        </authorList>
    </citation>
    <scope>NUCLEOTIDE SEQUENCE</scope>
    <source>
        <strain evidence="3">CBS 161.51</strain>
    </source>
</reference>
<dbReference type="EMBL" id="ML976254">
    <property type="protein sequence ID" value="KAF1935582.1"/>
    <property type="molecule type" value="Genomic_DNA"/>
</dbReference>
<dbReference type="InterPro" id="IPR007867">
    <property type="entry name" value="GMC_OxRtase_C"/>
</dbReference>
<dbReference type="Proteomes" id="UP000800038">
    <property type="component" value="Unassembled WGS sequence"/>
</dbReference>
<gene>
    <name evidence="3" type="ORF">EJ02DRAFT_460254</name>
</gene>
<proteinExistence type="inferred from homology"/>
<comment type="similarity">
    <text evidence="1">Belongs to the GMC oxidoreductase family.</text>
</comment>
<dbReference type="InterPro" id="IPR012132">
    <property type="entry name" value="GMC_OxRdtase"/>
</dbReference>